<evidence type="ECO:0008006" key="3">
    <source>
        <dbReference type="Google" id="ProtNLM"/>
    </source>
</evidence>
<reference evidence="1 2" key="1">
    <citation type="submission" date="2024-06" db="EMBL/GenBank/DDBJ databases">
        <title>Soil Sphingobacterium thalpophilum.</title>
        <authorList>
            <person name="Yang J."/>
            <person name="Li J."/>
        </authorList>
    </citation>
    <scope>NUCLEOTIDE SEQUENCE [LARGE SCALE GENOMIC DNA]</scope>
    <source>
        <strain evidence="1 2">22g91tb</strain>
    </source>
</reference>
<accession>A0ABV4H8M9</accession>
<dbReference type="Gene3D" id="2.60.120.10">
    <property type="entry name" value="Jelly Rolls"/>
    <property type="match status" value="1"/>
</dbReference>
<dbReference type="RefSeq" id="WP_370481273.1">
    <property type="nucleotide sequence ID" value="NZ_JBEOQA010000001.1"/>
</dbReference>
<comment type="caution">
    <text evidence="1">The sequence shown here is derived from an EMBL/GenBank/DDBJ whole genome shotgun (WGS) entry which is preliminary data.</text>
</comment>
<dbReference type="Proteomes" id="UP001566204">
    <property type="component" value="Unassembled WGS sequence"/>
</dbReference>
<name>A0ABV4H8M9_9SPHI</name>
<dbReference type="EMBL" id="JBEOQB010000001">
    <property type="protein sequence ID" value="MEZ0450818.1"/>
    <property type="molecule type" value="Genomic_DNA"/>
</dbReference>
<evidence type="ECO:0000313" key="1">
    <source>
        <dbReference type="EMBL" id="MEZ0450818.1"/>
    </source>
</evidence>
<evidence type="ECO:0000313" key="2">
    <source>
        <dbReference type="Proteomes" id="UP001566204"/>
    </source>
</evidence>
<protein>
    <recommendedName>
        <fullName evidence="3">WxcM-like, C-terminal</fullName>
    </recommendedName>
</protein>
<dbReference type="InterPro" id="IPR011051">
    <property type="entry name" value="RmlC_Cupin_sf"/>
</dbReference>
<proteinExistence type="predicted"/>
<gene>
    <name evidence="1" type="ORF">ABTW24_04340</name>
</gene>
<sequence>MLNNKLIEGVEFIQGGIAGDERGQIRFVNDFDMSLVKRFYIIKNANIELIRGWRAHRIEQRWFYVLSGSFSLSLVKIDNWESPDPYLPIENINLKASEMKVLHVPSGYGTAFKALEAGSELLVYADYPVTHAPLDDYTWSSVYFENLEGKV</sequence>
<dbReference type="SUPFAM" id="SSF51182">
    <property type="entry name" value="RmlC-like cupins"/>
    <property type="match status" value="1"/>
</dbReference>
<keyword evidence="2" id="KW-1185">Reference proteome</keyword>
<organism evidence="1 2">
    <name type="scientific">Sphingobacterium thalpophilum</name>
    <dbReference type="NCBI Taxonomy" id="259"/>
    <lineage>
        <taxon>Bacteria</taxon>
        <taxon>Pseudomonadati</taxon>
        <taxon>Bacteroidota</taxon>
        <taxon>Sphingobacteriia</taxon>
        <taxon>Sphingobacteriales</taxon>
        <taxon>Sphingobacteriaceae</taxon>
        <taxon>Sphingobacterium</taxon>
    </lineage>
</organism>
<dbReference type="InterPro" id="IPR014710">
    <property type="entry name" value="RmlC-like_jellyroll"/>
</dbReference>